<feature type="region of interest" description="Disordered" evidence="1">
    <location>
        <begin position="1"/>
        <end position="36"/>
    </location>
</feature>
<protein>
    <submittedName>
        <fullName evidence="2">Uncharacterized protein</fullName>
    </submittedName>
</protein>
<evidence type="ECO:0000313" key="2">
    <source>
        <dbReference type="EMBL" id="SDI43552.1"/>
    </source>
</evidence>
<evidence type="ECO:0000313" key="3">
    <source>
        <dbReference type="Proteomes" id="UP000199382"/>
    </source>
</evidence>
<dbReference type="Proteomes" id="UP000199382">
    <property type="component" value="Unassembled WGS sequence"/>
</dbReference>
<keyword evidence="3" id="KW-1185">Reference proteome</keyword>
<dbReference type="STRING" id="571298.SAMN04488026_10038"/>
<proteinExistence type="predicted"/>
<name>A0A1G8KJK2_9RHOB</name>
<sequence>MDAQATHIGESTFPIGFGSGDTHATTLGDGSKNTREAAGTPYETIGWSDIVCWAMDPPSVPKINGPWMLCGSYAGPEARNHATQREQGMFGVLAADIDAGDPPVGRVIAAAQACVGRGVEALVYASRGAKPTERKWRVLIPLAQPLDGDTWAKAQWNFFDRLMDKGLIIDPVLARPGQLCFLPNKGDYYHYEWISGDFLTLDEGHSLLKEREVEVEDTKKWITSRSAIVMIDIFNRRNPIEDLLARYGYVQEVRNGTTTDNWRSPMQTSESFATRNFHTHWVSMSWADRDAKIGAKHKIDYVWGDSFDLFVFFEHKNEMGAAMKELRARQRLTNPAQALDVDALRAFLARREV</sequence>
<gene>
    <name evidence="2" type="ORF">SAMN04488026_10038</name>
</gene>
<dbReference type="AlphaFoldDB" id="A0A1G8KJK2"/>
<dbReference type="OrthoDB" id="9763644at2"/>
<evidence type="ECO:0000256" key="1">
    <source>
        <dbReference type="SAM" id="MobiDB-lite"/>
    </source>
</evidence>
<dbReference type="RefSeq" id="WP_093148586.1">
    <property type="nucleotide sequence ID" value="NZ_FNEK01000003.1"/>
</dbReference>
<reference evidence="2 3" key="1">
    <citation type="submission" date="2016-10" db="EMBL/GenBank/DDBJ databases">
        <authorList>
            <person name="de Groot N.N."/>
        </authorList>
    </citation>
    <scope>NUCLEOTIDE SEQUENCE [LARGE SCALE GENOMIC DNA]</scope>
    <source>
        <strain evidence="2 3">DSM 25294</strain>
    </source>
</reference>
<dbReference type="EMBL" id="FNEK01000003">
    <property type="protein sequence ID" value="SDI43552.1"/>
    <property type="molecule type" value="Genomic_DNA"/>
</dbReference>
<accession>A0A1G8KJK2</accession>
<organism evidence="2 3">
    <name type="scientific">Aliiruegeria lutimaris</name>
    <dbReference type="NCBI Taxonomy" id="571298"/>
    <lineage>
        <taxon>Bacteria</taxon>
        <taxon>Pseudomonadati</taxon>
        <taxon>Pseudomonadota</taxon>
        <taxon>Alphaproteobacteria</taxon>
        <taxon>Rhodobacterales</taxon>
        <taxon>Roseobacteraceae</taxon>
        <taxon>Aliiruegeria</taxon>
    </lineage>
</organism>